<evidence type="ECO:0000313" key="3">
    <source>
        <dbReference type="Proteomes" id="UP000194632"/>
    </source>
</evidence>
<dbReference type="OrthoDB" id="4565554at2"/>
<reference evidence="2 3" key="1">
    <citation type="submission" date="2017-05" db="EMBL/GenBank/DDBJ databases">
        <title>Biotechnological potential of actinobacteria isolated from South African environments.</title>
        <authorList>
            <person name="Le Roes-Hill M."/>
            <person name="Prins A."/>
            <person name="Durrell K.A."/>
        </authorList>
    </citation>
    <scope>NUCLEOTIDE SEQUENCE [LARGE SCALE GENOMIC DNA]</scope>
    <source>
        <strain evidence="2">BS2</strain>
    </source>
</reference>
<dbReference type="AlphaFoldDB" id="A0A243QFQ0"/>
<keyword evidence="3" id="KW-1185">Reference proteome</keyword>
<feature type="region of interest" description="Disordered" evidence="1">
    <location>
        <begin position="1"/>
        <end position="82"/>
    </location>
</feature>
<evidence type="ECO:0000256" key="1">
    <source>
        <dbReference type="SAM" id="MobiDB-lite"/>
    </source>
</evidence>
<sequence>MSTDNVGDSAAAATEGINPDLTSTAGFEDLDEDRLGQDPLEEGMDPPEDWSASDRTGTTAREQREGESLDEKLDQEIPDENP</sequence>
<organism evidence="2 3">
    <name type="scientific">Gordonia lacunae</name>
    <dbReference type="NCBI Taxonomy" id="417102"/>
    <lineage>
        <taxon>Bacteria</taxon>
        <taxon>Bacillati</taxon>
        <taxon>Actinomycetota</taxon>
        <taxon>Actinomycetes</taxon>
        <taxon>Mycobacteriales</taxon>
        <taxon>Gordoniaceae</taxon>
        <taxon>Gordonia</taxon>
    </lineage>
</organism>
<feature type="compositionally biased region" description="Basic and acidic residues" evidence="1">
    <location>
        <begin position="61"/>
        <end position="75"/>
    </location>
</feature>
<dbReference type="STRING" id="417102.CA982_04270"/>
<evidence type="ECO:0000313" key="2">
    <source>
        <dbReference type="EMBL" id="OUC80406.1"/>
    </source>
</evidence>
<dbReference type="EMBL" id="NGFO01000003">
    <property type="protein sequence ID" value="OUC80406.1"/>
    <property type="molecule type" value="Genomic_DNA"/>
</dbReference>
<proteinExistence type="predicted"/>
<name>A0A243QFQ0_9ACTN</name>
<dbReference type="Proteomes" id="UP000194632">
    <property type="component" value="Unassembled WGS sequence"/>
</dbReference>
<dbReference type="RefSeq" id="WP_086534098.1">
    <property type="nucleotide sequence ID" value="NZ_NGFO01000003.1"/>
</dbReference>
<protein>
    <submittedName>
        <fullName evidence="2">Uncharacterized protein</fullName>
    </submittedName>
</protein>
<gene>
    <name evidence="2" type="ORF">CA982_04270</name>
</gene>
<feature type="compositionally biased region" description="Acidic residues" evidence="1">
    <location>
        <begin position="39"/>
        <end position="48"/>
    </location>
</feature>
<comment type="caution">
    <text evidence="2">The sequence shown here is derived from an EMBL/GenBank/DDBJ whole genome shotgun (WGS) entry which is preliminary data.</text>
</comment>
<accession>A0A243QFQ0</accession>